<dbReference type="Proteomes" id="UP000016491">
    <property type="component" value="Unassembled WGS sequence"/>
</dbReference>
<accession>A0ABC9TV64</accession>
<feature type="region of interest" description="Disordered" evidence="1">
    <location>
        <begin position="1"/>
        <end position="27"/>
    </location>
</feature>
<sequence>MESMRRMNKSRKRKRPSTLTSTEPSCIHSNHLLKVYGSRWKKSRK</sequence>
<evidence type="ECO:0000256" key="1">
    <source>
        <dbReference type="SAM" id="MobiDB-lite"/>
    </source>
</evidence>
<evidence type="ECO:0000313" key="3">
    <source>
        <dbReference type="Proteomes" id="UP000016491"/>
    </source>
</evidence>
<name>A0ABC9TV64_CLOSY</name>
<reference evidence="2 3" key="1">
    <citation type="submission" date="2013-07" db="EMBL/GenBank/DDBJ databases">
        <authorList>
            <person name="Weinstock G."/>
            <person name="Sodergren E."/>
            <person name="Wylie T."/>
            <person name="Fulton L."/>
            <person name="Fulton R."/>
            <person name="Fronick C."/>
            <person name="O'Laughlin M."/>
            <person name="Godfrey J."/>
            <person name="Miner T."/>
            <person name="Herter B."/>
            <person name="Appelbaum E."/>
            <person name="Cordes M."/>
            <person name="Lek S."/>
            <person name="Wollam A."/>
            <person name="Pepin K.H."/>
            <person name="Palsikar V.B."/>
            <person name="Mitreva M."/>
            <person name="Wilson R.K."/>
        </authorList>
    </citation>
    <scope>NUCLEOTIDE SEQUENCE [LARGE SCALE GENOMIC DNA]</scope>
    <source>
        <strain evidence="2 3">ATCC 14940</strain>
    </source>
</reference>
<feature type="compositionally biased region" description="Basic residues" evidence="1">
    <location>
        <begin position="1"/>
        <end position="16"/>
    </location>
</feature>
<dbReference type="EMBL" id="AWSU01000246">
    <property type="protein sequence ID" value="ERI75475.1"/>
    <property type="molecule type" value="Genomic_DNA"/>
</dbReference>
<proteinExistence type="predicted"/>
<comment type="caution">
    <text evidence="2">The sequence shown here is derived from an EMBL/GenBank/DDBJ whole genome shotgun (WGS) entry which is preliminary data.</text>
</comment>
<feature type="compositionally biased region" description="Polar residues" evidence="1">
    <location>
        <begin position="18"/>
        <end position="27"/>
    </location>
</feature>
<evidence type="ECO:0000313" key="2">
    <source>
        <dbReference type="EMBL" id="ERI75475.1"/>
    </source>
</evidence>
<protein>
    <submittedName>
        <fullName evidence="2">Uncharacterized protein</fullName>
    </submittedName>
</protein>
<organism evidence="2 3">
    <name type="scientific">[Clostridium] symbiosum ATCC 14940</name>
    <dbReference type="NCBI Taxonomy" id="411472"/>
    <lineage>
        <taxon>Bacteria</taxon>
        <taxon>Bacillati</taxon>
        <taxon>Bacillota</taxon>
        <taxon>Clostridia</taxon>
        <taxon>Lachnospirales</taxon>
        <taxon>Lachnospiraceae</taxon>
        <taxon>Otoolea</taxon>
    </lineage>
</organism>
<gene>
    <name evidence="2" type="ORF">CLOSYM_03205</name>
</gene>
<dbReference type="AlphaFoldDB" id="A0ABC9TV64"/>